<sequence length="156" mass="17135">MTAKEPAMMGKDQIVDTLNDLIRIVEDSHEAYRQAAEALEEEDLKALFNDLAAQRGAIVREVQRLVAEQGGAPDMGGTVMGGAHRFFLELKNNVLGHDREAILAEVQRGESECVRAYEEALAKDLPLPITAVAVQHLDRIRADRDRMTMLRGGAAA</sequence>
<dbReference type="Pfam" id="PF09537">
    <property type="entry name" value="DUF2383"/>
    <property type="match status" value="1"/>
</dbReference>
<protein>
    <submittedName>
        <fullName evidence="2">PA2169 family four-helix-bundle protein</fullName>
    </submittedName>
</protein>
<dbReference type="InterPro" id="IPR011971">
    <property type="entry name" value="CHP02284"/>
</dbReference>
<dbReference type="SUPFAM" id="SSF47240">
    <property type="entry name" value="Ferritin-like"/>
    <property type="match status" value="1"/>
</dbReference>
<gene>
    <name evidence="2" type="ORF">QSG27_15390</name>
</gene>
<keyword evidence="3" id="KW-1185">Reference proteome</keyword>
<dbReference type="RefSeq" id="WP_306707567.1">
    <property type="nucleotide sequence ID" value="NZ_JAUJFI010000071.1"/>
</dbReference>
<evidence type="ECO:0000313" key="3">
    <source>
        <dbReference type="Proteomes" id="UP001227317"/>
    </source>
</evidence>
<dbReference type="EMBL" id="JAUJFI010000071">
    <property type="protein sequence ID" value="MDQ2104083.1"/>
    <property type="molecule type" value="Genomic_DNA"/>
</dbReference>
<dbReference type="Gene3D" id="1.20.1260.10">
    <property type="match status" value="1"/>
</dbReference>
<dbReference type="InterPro" id="IPR019052">
    <property type="entry name" value="DUF2383"/>
</dbReference>
<evidence type="ECO:0000259" key="1">
    <source>
        <dbReference type="Pfam" id="PF09537"/>
    </source>
</evidence>
<dbReference type="InterPro" id="IPR009078">
    <property type="entry name" value="Ferritin-like_SF"/>
</dbReference>
<dbReference type="InterPro" id="IPR016920">
    <property type="entry name" value="UCP029477"/>
</dbReference>
<dbReference type="NCBIfam" id="TIGR02284">
    <property type="entry name" value="PA2169 family four-helix-bundle protein"/>
    <property type="match status" value="1"/>
</dbReference>
<dbReference type="PIRSF" id="PIRSF029477">
    <property type="entry name" value="UCP029477"/>
    <property type="match status" value="1"/>
</dbReference>
<name>A0ABU0WIN7_9PROT</name>
<dbReference type="Proteomes" id="UP001227317">
    <property type="component" value="Unassembled WGS sequence"/>
</dbReference>
<dbReference type="InterPro" id="IPR012347">
    <property type="entry name" value="Ferritin-like"/>
</dbReference>
<feature type="domain" description="DUF2383" evidence="1">
    <location>
        <begin position="13"/>
        <end position="123"/>
    </location>
</feature>
<accession>A0ABU0WIN7</accession>
<reference evidence="2 3" key="1">
    <citation type="submission" date="2023-06" db="EMBL/GenBank/DDBJ databases">
        <title>Azospirillum isscasensis sp.nov, a bacterium isolated from rhizosphere soil of rice.</title>
        <authorList>
            <person name="Wang H."/>
        </authorList>
    </citation>
    <scope>NUCLEOTIDE SEQUENCE [LARGE SCALE GENOMIC DNA]</scope>
    <source>
        <strain evidence="2 3">C340-1</strain>
    </source>
</reference>
<evidence type="ECO:0000313" key="2">
    <source>
        <dbReference type="EMBL" id="MDQ2104083.1"/>
    </source>
</evidence>
<organism evidence="2 3">
    <name type="scientific">Azospirillum isscasi</name>
    <dbReference type="NCBI Taxonomy" id="3053926"/>
    <lineage>
        <taxon>Bacteria</taxon>
        <taxon>Pseudomonadati</taxon>
        <taxon>Pseudomonadota</taxon>
        <taxon>Alphaproteobacteria</taxon>
        <taxon>Rhodospirillales</taxon>
        <taxon>Azospirillaceae</taxon>
        <taxon>Azospirillum</taxon>
    </lineage>
</organism>
<proteinExistence type="predicted"/>
<comment type="caution">
    <text evidence="2">The sequence shown here is derived from an EMBL/GenBank/DDBJ whole genome shotgun (WGS) entry which is preliminary data.</text>
</comment>